<name>A0A1G9TRB7_9PSEU</name>
<protein>
    <submittedName>
        <fullName evidence="3">Pyruvate, water dikinase</fullName>
    </submittedName>
</protein>
<dbReference type="InterPro" id="IPR013815">
    <property type="entry name" value="ATP_grasp_subdomain_1"/>
</dbReference>
<dbReference type="InterPro" id="IPR036637">
    <property type="entry name" value="Phosphohistidine_dom_sf"/>
</dbReference>
<accession>A0A1G9TRB7</accession>
<dbReference type="Gene3D" id="3.30.470.20">
    <property type="entry name" value="ATP-grasp fold, B domain"/>
    <property type="match status" value="2"/>
</dbReference>
<dbReference type="EMBL" id="FNET01000022">
    <property type="protein sequence ID" value="SDM50181.1"/>
    <property type="molecule type" value="Genomic_DNA"/>
</dbReference>
<evidence type="ECO:0000259" key="2">
    <source>
        <dbReference type="Pfam" id="PF01326"/>
    </source>
</evidence>
<keyword evidence="3" id="KW-0808">Transferase</keyword>
<proteinExistence type="predicted"/>
<dbReference type="RefSeq" id="WP_090012755.1">
    <property type="nucleotide sequence ID" value="NZ_FNET01000022.1"/>
</dbReference>
<feature type="domain" description="Pyruvate phosphate dikinase AMP/ATP-binding" evidence="2">
    <location>
        <begin position="176"/>
        <end position="223"/>
    </location>
</feature>
<dbReference type="SUPFAM" id="SSF52009">
    <property type="entry name" value="Phosphohistidine domain"/>
    <property type="match status" value="1"/>
</dbReference>
<organism evidence="3 4">
    <name type="scientific">Lentzea albidocapillata subsp. violacea</name>
    <dbReference type="NCBI Taxonomy" id="128104"/>
    <lineage>
        <taxon>Bacteria</taxon>
        <taxon>Bacillati</taxon>
        <taxon>Actinomycetota</taxon>
        <taxon>Actinomycetes</taxon>
        <taxon>Pseudonocardiales</taxon>
        <taxon>Pseudonocardiaceae</taxon>
        <taxon>Lentzea</taxon>
    </lineage>
</organism>
<dbReference type="InterPro" id="IPR008279">
    <property type="entry name" value="PEP-util_enz_mobile_dom"/>
</dbReference>
<keyword evidence="3" id="KW-0670">Pyruvate</keyword>
<dbReference type="Gene3D" id="3.30.1490.20">
    <property type="entry name" value="ATP-grasp fold, A domain"/>
    <property type="match status" value="2"/>
</dbReference>
<gene>
    <name evidence="3" type="ORF">SAMN04488074_122102</name>
</gene>
<dbReference type="InterPro" id="IPR051549">
    <property type="entry name" value="PEP_Utilizing_Enz"/>
</dbReference>
<dbReference type="Proteomes" id="UP000199682">
    <property type="component" value="Unassembled WGS sequence"/>
</dbReference>
<dbReference type="GO" id="GO:0005524">
    <property type="term" value="F:ATP binding"/>
    <property type="evidence" value="ECO:0007669"/>
    <property type="project" value="InterPro"/>
</dbReference>
<keyword evidence="3" id="KW-0418">Kinase</keyword>
<evidence type="ECO:0000313" key="3">
    <source>
        <dbReference type="EMBL" id="SDM50181.1"/>
    </source>
</evidence>
<dbReference type="AlphaFoldDB" id="A0A1G9TRB7"/>
<dbReference type="Pfam" id="PF00391">
    <property type="entry name" value="PEP-utilizers"/>
    <property type="match status" value="1"/>
</dbReference>
<feature type="domain" description="PEP-utilising enzyme mobile" evidence="1">
    <location>
        <begin position="666"/>
        <end position="736"/>
    </location>
</feature>
<dbReference type="GO" id="GO:0016301">
    <property type="term" value="F:kinase activity"/>
    <property type="evidence" value="ECO:0007669"/>
    <property type="project" value="UniProtKB-KW"/>
</dbReference>
<dbReference type="Gene3D" id="3.50.30.10">
    <property type="entry name" value="Phosphohistidine domain"/>
    <property type="match status" value="1"/>
</dbReference>
<reference evidence="4" key="1">
    <citation type="submission" date="2016-10" db="EMBL/GenBank/DDBJ databases">
        <authorList>
            <person name="Varghese N."/>
            <person name="Submissions S."/>
        </authorList>
    </citation>
    <scope>NUCLEOTIDE SEQUENCE [LARGE SCALE GENOMIC DNA]</scope>
    <source>
        <strain evidence="4">DSM 44796</strain>
    </source>
</reference>
<dbReference type="Pfam" id="PF01326">
    <property type="entry name" value="PPDK_N"/>
    <property type="match status" value="2"/>
</dbReference>
<feature type="domain" description="Pyruvate phosphate dikinase AMP/ATP-binding" evidence="2">
    <location>
        <begin position="57"/>
        <end position="175"/>
    </location>
</feature>
<dbReference type="InterPro" id="IPR002192">
    <property type="entry name" value="PPDK_AMP/ATP-bd"/>
</dbReference>
<evidence type="ECO:0000259" key="1">
    <source>
        <dbReference type="Pfam" id="PF00391"/>
    </source>
</evidence>
<sequence>MIPLILPLDDPRAVLAVAGGKGESLARLVRAGLPVPAGFHLTTRAYRERSMEGVLEAFRALGGPVAVRSSATAEDLPGLSFAGQHDTVLNVSEDGLFDAVLRCWDSLCSERAVAYREHNGITSAEMAVVVQRMVPAEISGVLFTADPVTGRAEPVINAVRGLGEALVSGTENPADVLSGDQKASLVALGARIEALYGTPMDIEWALAGGEFQILQARPITSLRVEWNDTLDGDYLWSNGNVGEAIPEVMTPVTWSLAQVLSSAAIGPHRISGNIGGRFYLNISTFTALGAAVGKAGAMLRSGEETFGRIPAGVTVPPLPMSRAAILGAVLRGAGGPLKQQILYRTRLPRLVRDNPARCAAARRAVAACATPDALLALWHNDLDQLLRFVCPILDAGARMIGGGPVALRRELVALAGEEDAATLLTGFHAGAGLSSVGPLIGLARVRSGELSWEEYAEQWGHRSHDEFEIHQPRPAEDPAWMRTQLDALADPVALLERQAAARAAAWDRLVAAQPRRAPRIERRLARIGAGARAREQARSEMVRAFWVMRAFVLRAGELTSSGDDLFFLPIDDVLRVLGGETSLLDRVPAQRQAYERYRALPPYPAVIRGRFDPESWAASPDRRADLYDATSDVPMPSDVTGFPGSAGVVEGVARVLARIDEGGALQPGEVLVTSVTNVGWTPLFTRAAAVVTDVGAPLSHAAIVARELGIPAVVGCGNATTRIATGDVIRVDGARGTVQKVR</sequence>
<dbReference type="PANTHER" id="PTHR43615:SF1">
    <property type="entry name" value="PPDK_N DOMAIN-CONTAINING PROTEIN"/>
    <property type="match status" value="1"/>
</dbReference>
<dbReference type="PANTHER" id="PTHR43615">
    <property type="entry name" value="PHOSPHOENOLPYRUVATE SYNTHASE-RELATED"/>
    <property type="match status" value="1"/>
</dbReference>
<evidence type="ECO:0000313" key="4">
    <source>
        <dbReference type="Proteomes" id="UP000199682"/>
    </source>
</evidence>
<dbReference type="SUPFAM" id="SSF56059">
    <property type="entry name" value="Glutathione synthetase ATP-binding domain-like"/>
    <property type="match status" value="1"/>
</dbReference>